<dbReference type="AlphaFoldDB" id="A0A9P0L0E2"/>
<reference evidence="1" key="1">
    <citation type="submission" date="2022-03" db="EMBL/GenBank/DDBJ databases">
        <authorList>
            <person name="Sayadi A."/>
        </authorList>
    </citation>
    <scope>NUCLEOTIDE SEQUENCE</scope>
</reference>
<dbReference type="Proteomes" id="UP001152888">
    <property type="component" value="Unassembled WGS sequence"/>
</dbReference>
<name>A0A9P0L0E2_ACAOB</name>
<sequence length="315" mass="34586">MSTSEAERNFSTLKRIKTFLRNSMTQDRLTALSMLSIEKEFISTMENFNGKRTEDIKSLSTLHLARVILSYNIMASPRTEAKWLKWYEEIDSDTNSYSDIDEAASEHSIYNTDTELSSHEEEIIEPISQPERLSKVPLFLERMYEMVLCGELRHALSQVKAKIASSITRAFPTPELLKDKSTANQQLTKSCRSRCVIFSTIDHSHRLNLTNRSPLSPDSSLNDVYEMSTATFMSPTPFNSSRYSLSPSCCCCTVRCSFLCTGAPLLSPPVPAPPVPPGAAEMSGIDGALPAPATLPPSSNSSCCACALAGASCAG</sequence>
<evidence type="ECO:0000313" key="1">
    <source>
        <dbReference type="EMBL" id="CAH1986794.1"/>
    </source>
</evidence>
<evidence type="ECO:0008006" key="3">
    <source>
        <dbReference type="Google" id="ProtNLM"/>
    </source>
</evidence>
<accession>A0A9P0L0E2</accession>
<proteinExistence type="predicted"/>
<comment type="caution">
    <text evidence="1">The sequence shown here is derived from an EMBL/GenBank/DDBJ whole genome shotgun (WGS) entry which is preliminary data.</text>
</comment>
<evidence type="ECO:0000313" key="2">
    <source>
        <dbReference type="Proteomes" id="UP001152888"/>
    </source>
</evidence>
<protein>
    <recommendedName>
        <fullName evidence="3">HAT C-terminal dimerisation domain-containing protein</fullName>
    </recommendedName>
</protein>
<organism evidence="1 2">
    <name type="scientific">Acanthoscelides obtectus</name>
    <name type="common">Bean weevil</name>
    <name type="synonym">Bruchus obtectus</name>
    <dbReference type="NCBI Taxonomy" id="200917"/>
    <lineage>
        <taxon>Eukaryota</taxon>
        <taxon>Metazoa</taxon>
        <taxon>Ecdysozoa</taxon>
        <taxon>Arthropoda</taxon>
        <taxon>Hexapoda</taxon>
        <taxon>Insecta</taxon>
        <taxon>Pterygota</taxon>
        <taxon>Neoptera</taxon>
        <taxon>Endopterygota</taxon>
        <taxon>Coleoptera</taxon>
        <taxon>Polyphaga</taxon>
        <taxon>Cucujiformia</taxon>
        <taxon>Chrysomeloidea</taxon>
        <taxon>Chrysomelidae</taxon>
        <taxon>Bruchinae</taxon>
        <taxon>Bruchini</taxon>
        <taxon>Acanthoscelides</taxon>
    </lineage>
</organism>
<dbReference type="EMBL" id="CAKOFQ010007006">
    <property type="protein sequence ID" value="CAH1986794.1"/>
    <property type="molecule type" value="Genomic_DNA"/>
</dbReference>
<dbReference type="OrthoDB" id="6611240at2759"/>
<gene>
    <name evidence="1" type="ORF">ACAOBT_LOCUS17455</name>
</gene>
<keyword evidence="2" id="KW-1185">Reference proteome</keyword>